<organism evidence="1 2">
    <name type="scientific">Dendrothele bispora (strain CBS 962.96)</name>
    <dbReference type="NCBI Taxonomy" id="1314807"/>
    <lineage>
        <taxon>Eukaryota</taxon>
        <taxon>Fungi</taxon>
        <taxon>Dikarya</taxon>
        <taxon>Basidiomycota</taxon>
        <taxon>Agaricomycotina</taxon>
        <taxon>Agaricomycetes</taxon>
        <taxon>Agaricomycetidae</taxon>
        <taxon>Agaricales</taxon>
        <taxon>Agaricales incertae sedis</taxon>
        <taxon>Dendrothele</taxon>
    </lineage>
</organism>
<sequence>MVTNITCFGKHRRQEETILVIVYQKQSCASIQCIYPDSSPYLPLLYVPLCHPSLVLELLDFCIYISVGVGYL</sequence>
<proteinExistence type="predicted"/>
<protein>
    <submittedName>
        <fullName evidence="1">Uncharacterized protein</fullName>
    </submittedName>
</protein>
<gene>
    <name evidence="1" type="ORF">K435DRAFT_787549</name>
</gene>
<keyword evidence="2" id="KW-1185">Reference proteome</keyword>
<accession>A0A4S8KJP3</accession>
<dbReference type="Proteomes" id="UP000297245">
    <property type="component" value="Unassembled WGS sequence"/>
</dbReference>
<evidence type="ECO:0000313" key="1">
    <source>
        <dbReference type="EMBL" id="THU75581.1"/>
    </source>
</evidence>
<name>A0A4S8KJP3_DENBC</name>
<dbReference type="AlphaFoldDB" id="A0A4S8KJP3"/>
<reference evidence="1 2" key="1">
    <citation type="journal article" date="2019" name="Nat. Ecol. Evol.">
        <title>Megaphylogeny resolves global patterns of mushroom evolution.</title>
        <authorList>
            <person name="Varga T."/>
            <person name="Krizsan K."/>
            <person name="Foldi C."/>
            <person name="Dima B."/>
            <person name="Sanchez-Garcia M."/>
            <person name="Sanchez-Ramirez S."/>
            <person name="Szollosi G.J."/>
            <person name="Szarkandi J.G."/>
            <person name="Papp V."/>
            <person name="Albert L."/>
            <person name="Andreopoulos W."/>
            <person name="Angelini C."/>
            <person name="Antonin V."/>
            <person name="Barry K.W."/>
            <person name="Bougher N.L."/>
            <person name="Buchanan P."/>
            <person name="Buyck B."/>
            <person name="Bense V."/>
            <person name="Catcheside P."/>
            <person name="Chovatia M."/>
            <person name="Cooper J."/>
            <person name="Damon W."/>
            <person name="Desjardin D."/>
            <person name="Finy P."/>
            <person name="Geml J."/>
            <person name="Haridas S."/>
            <person name="Hughes K."/>
            <person name="Justo A."/>
            <person name="Karasinski D."/>
            <person name="Kautmanova I."/>
            <person name="Kiss B."/>
            <person name="Kocsube S."/>
            <person name="Kotiranta H."/>
            <person name="LaButti K.M."/>
            <person name="Lechner B.E."/>
            <person name="Liimatainen K."/>
            <person name="Lipzen A."/>
            <person name="Lukacs Z."/>
            <person name="Mihaltcheva S."/>
            <person name="Morgado L.N."/>
            <person name="Niskanen T."/>
            <person name="Noordeloos M.E."/>
            <person name="Ohm R.A."/>
            <person name="Ortiz-Santana B."/>
            <person name="Ovrebo C."/>
            <person name="Racz N."/>
            <person name="Riley R."/>
            <person name="Savchenko A."/>
            <person name="Shiryaev A."/>
            <person name="Soop K."/>
            <person name="Spirin V."/>
            <person name="Szebenyi C."/>
            <person name="Tomsovsky M."/>
            <person name="Tulloss R.E."/>
            <person name="Uehling J."/>
            <person name="Grigoriev I.V."/>
            <person name="Vagvolgyi C."/>
            <person name="Papp T."/>
            <person name="Martin F.M."/>
            <person name="Miettinen O."/>
            <person name="Hibbett D.S."/>
            <person name="Nagy L.G."/>
        </authorList>
    </citation>
    <scope>NUCLEOTIDE SEQUENCE [LARGE SCALE GENOMIC DNA]</scope>
    <source>
        <strain evidence="1 2">CBS 962.96</strain>
    </source>
</reference>
<evidence type="ECO:0000313" key="2">
    <source>
        <dbReference type="Proteomes" id="UP000297245"/>
    </source>
</evidence>
<dbReference type="EMBL" id="ML181852">
    <property type="protein sequence ID" value="THU75581.1"/>
    <property type="molecule type" value="Genomic_DNA"/>
</dbReference>